<comment type="caution">
    <text evidence="7">The sequence shown here is derived from an EMBL/GenBank/DDBJ whole genome shotgun (WGS) entry which is preliminary data.</text>
</comment>
<evidence type="ECO:0000256" key="3">
    <source>
        <dbReference type="ARBA" id="ARBA00022679"/>
    </source>
</evidence>
<dbReference type="GO" id="GO:0000045">
    <property type="term" value="P:autophagosome assembly"/>
    <property type="evidence" value="ECO:0007669"/>
    <property type="project" value="TreeGrafter"/>
</dbReference>
<keyword evidence="5" id="KW-0072">Autophagy</keyword>
<sequence>LSGPMLSRSAFNEALPQLLARLSGRLSWPMRLATVGAESDTPVMELQTSFLVAGPAADASDSAPVLVQVRLHIGFSSAYACPVLHFCLSQPDGVPLAASDAADFVRVNVESSTGEAAGQLDLASVLSQVPHPQLGCPMYTLHPCRTAELIGRLTSASEADRDGSGEVRDTNAAALAVLSWLTVYGRAVGLQVPQSASCS</sequence>
<organism evidence="7 8">
    <name type="scientific">Macrostomum lignano</name>
    <dbReference type="NCBI Taxonomy" id="282301"/>
    <lineage>
        <taxon>Eukaryota</taxon>
        <taxon>Metazoa</taxon>
        <taxon>Spiralia</taxon>
        <taxon>Lophotrochozoa</taxon>
        <taxon>Platyhelminthes</taxon>
        <taxon>Rhabditophora</taxon>
        <taxon>Macrostomorpha</taxon>
        <taxon>Macrostomida</taxon>
        <taxon>Macrostomidae</taxon>
        <taxon>Macrostomum</taxon>
    </lineage>
</organism>
<accession>A0A267EJT7</accession>
<name>A0A267EJT7_9PLAT</name>
<dbReference type="Pfam" id="PF03987">
    <property type="entry name" value="Autophagy_act_C"/>
    <property type="match status" value="1"/>
</dbReference>
<keyword evidence="3" id="KW-0808">Transferase</keyword>
<dbReference type="PANTHER" id="PTHR14957:SF1">
    <property type="entry name" value="UBIQUITIN-LIKE-CONJUGATING ENZYME ATG10"/>
    <property type="match status" value="1"/>
</dbReference>
<evidence type="ECO:0000313" key="8">
    <source>
        <dbReference type="Proteomes" id="UP000215902"/>
    </source>
</evidence>
<dbReference type="Gene3D" id="3.30.1460.50">
    <property type="match status" value="1"/>
</dbReference>
<dbReference type="Proteomes" id="UP000215902">
    <property type="component" value="Unassembled WGS sequence"/>
</dbReference>
<dbReference type="GO" id="GO:0032446">
    <property type="term" value="P:protein modification by small protein conjugation"/>
    <property type="evidence" value="ECO:0007669"/>
    <property type="project" value="TreeGrafter"/>
</dbReference>
<proteinExistence type="inferred from homology"/>
<keyword evidence="8" id="KW-1185">Reference proteome</keyword>
<dbReference type="PANTHER" id="PTHR14957">
    <property type="entry name" value="UBIQUITIN-LIKE-CONJUGATING ENZYME ATG10"/>
    <property type="match status" value="1"/>
</dbReference>
<comment type="similarity">
    <text evidence="1">Belongs to the ATG10 family.</text>
</comment>
<dbReference type="EMBL" id="NIVC01002077">
    <property type="protein sequence ID" value="PAA61042.1"/>
    <property type="molecule type" value="Genomic_DNA"/>
</dbReference>
<evidence type="ECO:0000256" key="6">
    <source>
        <dbReference type="ARBA" id="ARBA00029833"/>
    </source>
</evidence>
<dbReference type="STRING" id="282301.A0A267EJT7"/>
<feature type="non-terminal residue" evidence="7">
    <location>
        <position position="1"/>
    </location>
</feature>
<evidence type="ECO:0000256" key="2">
    <source>
        <dbReference type="ARBA" id="ARBA00021099"/>
    </source>
</evidence>
<protein>
    <recommendedName>
        <fullName evidence="2">Ubiquitin-like-conjugating enzyme ATG10</fullName>
    </recommendedName>
    <alternativeName>
        <fullName evidence="6">Autophagy-related protein 10</fullName>
    </alternativeName>
</protein>
<dbReference type="OrthoDB" id="4089664at2759"/>
<reference evidence="7 8" key="1">
    <citation type="submission" date="2017-06" db="EMBL/GenBank/DDBJ databases">
        <title>A platform for efficient transgenesis in Macrostomum lignano, a flatworm model organism for stem cell research.</title>
        <authorList>
            <person name="Berezikov E."/>
        </authorList>
    </citation>
    <scope>NUCLEOTIDE SEQUENCE [LARGE SCALE GENOMIC DNA]</scope>
    <source>
        <strain evidence="7">DV1</strain>
        <tissue evidence="7">Whole organism</tissue>
    </source>
</reference>
<dbReference type="GO" id="GO:0061651">
    <property type="term" value="F:Atg12 conjugating enzyme activity"/>
    <property type="evidence" value="ECO:0007669"/>
    <property type="project" value="TreeGrafter"/>
</dbReference>
<dbReference type="InterPro" id="IPR007135">
    <property type="entry name" value="Atg3/Atg10"/>
</dbReference>
<evidence type="ECO:0000256" key="1">
    <source>
        <dbReference type="ARBA" id="ARBA00005696"/>
    </source>
</evidence>
<evidence type="ECO:0000256" key="5">
    <source>
        <dbReference type="ARBA" id="ARBA00023006"/>
    </source>
</evidence>
<gene>
    <name evidence="7" type="ORF">BOX15_Mlig023439g2</name>
</gene>
<dbReference type="AlphaFoldDB" id="A0A267EJT7"/>
<dbReference type="GO" id="GO:0005829">
    <property type="term" value="C:cytosol"/>
    <property type="evidence" value="ECO:0007669"/>
    <property type="project" value="TreeGrafter"/>
</dbReference>
<dbReference type="GO" id="GO:0000422">
    <property type="term" value="P:autophagy of mitochondrion"/>
    <property type="evidence" value="ECO:0007669"/>
    <property type="project" value="TreeGrafter"/>
</dbReference>
<evidence type="ECO:0000256" key="4">
    <source>
        <dbReference type="ARBA" id="ARBA00022786"/>
    </source>
</evidence>
<evidence type="ECO:0000313" key="7">
    <source>
        <dbReference type="EMBL" id="PAA61042.1"/>
    </source>
</evidence>
<keyword evidence="4" id="KW-0833">Ubl conjugation pathway</keyword>